<dbReference type="EMBL" id="CP002997">
    <property type="protein sequence ID" value="AEM17739.1"/>
    <property type="molecule type" value="Genomic_DNA"/>
</dbReference>
<gene>
    <name evidence="1" type="ordered locus">BS1330_I0381</name>
</gene>
<evidence type="ECO:0000313" key="2">
    <source>
        <dbReference type="Proteomes" id="UP000007104"/>
    </source>
</evidence>
<keyword evidence="2" id="KW-1185">Reference proteome</keyword>
<dbReference type="Proteomes" id="UP000007104">
    <property type="component" value="Chromosome I"/>
</dbReference>
<proteinExistence type="predicted"/>
<accession>A0A0H3GA49</accession>
<sequence>MKQLLDRLDLRAACQYVARNLEMGLESSHFLKKGAANGARG</sequence>
<organism evidence="1 2">
    <name type="scientific">Brucella suis biovar 1 (strain 1330)</name>
    <dbReference type="NCBI Taxonomy" id="204722"/>
    <lineage>
        <taxon>Bacteria</taxon>
        <taxon>Pseudomonadati</taxon>
        <taxon>Pseudomonadota</taxon>
        <taxon>Alphaproteobacteria</taxon>
        <taxon>Hyphomicrobiales</taxon>
        <taxon>Brucellaceae</taxon>
        <taxon>Brucella/Ochrobactrum group</taxon>
        <taxon>Brucella</taxon>
    </lineage>
</organism>
<protein>
    <submittedName>
        <fullName evidence="1">Uncharacterized protein</fullName>
    </submittedName>
</protein>
<reference evidence="1 2" key="1">
    <citation type="journal article" date="2011" name="J. Bacteriol.">
        <title>Revised genome sequence of Brucella suis 1330.</title>
        <authorList>
            <person name="Tae H."/>
            <person name="Shallom S."/>
            <person name="Settlage R."/>
            <person name="Preston D."/>
            <person name="Adams L.G."/>
            <person name="Garner H.R."/>
        </authorList>
    </citation>
    <scope>NUCLEOTIDE SEQUENCE [LARGE SCALE GENOMIC DNA]</scope>
    <source>
        <strain evidence="1 2">1330</strain>
    </source>
</reference>
<dbReference type="HOGENOM" id="CLU_3266766_0_0_5"/>
<dbReference type="AlphaFoldDB" id="A0A0H3GA49"/>
<evidence type="ECO:0000313" key="1">
    <source>
        <dbReference type="EMBL" id="AEM17739.1"/>
    </source>
</evidence>
<name>A0A0H3GA49_BRUSU</name>
<dbReference type="KEGG" id="bsi:BS1330_I0381"/>
<dbReference type="KEGG" id="bms:BR0380"/>